<dbReference type="EMBL" id="MW084976">
    <property type="protein sequence ID" value="QOV08325.1"/>
    <property type="molecule type" value="Genomic_DNA"/>
</dbReference>
<accession>A0A7U3NJV7</accession>
<protein>
    <submittedName>
        <fullName evidence="1">Uncharacterized protein</fullName>
    </submittedName>
</protein>
<evidence type="ECO:0000313" key="2">
    <source>
        <dbReference type="Proteomes" id="UP000594029"/>
    </source>
</evidence>
<evidence type="ECO:0000313" key="1">
    <source>
        <dbReference type="EMBL" id="QOV08325.1"/>
    </source>
</evidence>
<sequence>MLHEDLWLFEDDSYTVFVANKLEDGNYLVTWKTDLDEGDCYYEAEHVLELVSEGGWIVQQEETLK</sequence>
<proteinExistence type="predicted"/>
<keyword evidence="2" id="KW-1185">Reference proteome</keyword>
<reference evidence="1 2" key="1">
    <citation type="submission" date="2020-10" db="EMBL/GenBank/DDBJ databases">
        <authorList>
            <person name="Kazantseva O.A."/>
            <person name="Piligrimova E.G."/>
            <person name="Shadrin A.M."/>
        </authorList>
    </citation>
    <scope>NUCLEOTIDE SEQUENCE [LARGE SCALE GENOMIC DNA]</scope>
</reference>
<gene>
    <name evidence="1" type="ORF">Kirov_126</name>
</gene>
<dbReference type="Proteomes" id="UP000594029">
    <property type="component" value="Segment"/>
</dbReference>
<organism evidence="1 2">
    <name type="scientific">Bacillus phage Kirov</name>
    <dbReference type="NCBI Taxonomy" id="2783539"/>
    <lineage>
        <taxon>Viruses</taxon>
        <taxon>Duplodnaviria</taxon>
        <taxon>Heunggongvirae</taxon>
        <taxon>Uroviricota</taxon>
        <taxon>Caudoviricetes</taxon>
        <taxon>Andregratiavirinae</taxon>
        <taxon>Kirovvirus</taxon>
        <taxon>Kirovvirus kirov</taxon>
    </lineage>
</organism>
<name>A0A7U3NJV7_9CAUD</name>